<evidence type="ECO:0000313" key="6">
    <source>
        <dbReference type="Proteomes" id="UP000641206"/>
    </source>
</evidence>
<dbReference type="RefSeq" id="WP_188732715.1">
    <property type="nucleotide sequence ID" value="NZ_BMLW01000001.1"/>
</dbReference>
<dbReference type="SMART" id="SM00822">
    <property type="entry name" value="PKS_KR"/>
    <property type="match status" value="1"/>
</dbReference>
<evidence type="ECO:0000256" key="2">
    <source>
        <dbReference type="ARBA" id="ARBA00023002"/>
    </source>
</evidence>
<dbReference type="Proteomes" id="UP000641206">
    <property type="component" value="Unassembled WGS sequence"/>
</dbReference>
<protein>
    <submittedName>
        <fullName evidence="5">Short chain dehydrogenase</fullName>
    </submittedName>
</protein>
<comment type="similarity">
    <text evidence="1">Belongs to the short-chain dehydrogenases/reductases (SDR) family.</text>
</comment>
<feature type="domain" description="Ketoreductase" evidence="4">
    <location>
        <begin position="4"/>
        <end position="184"/>
    </location>
</feature>
<dbReference type="InterPro" id="IPR036291">
    <property type="entry name" value="NAD(P)-bd_dom_sf"/>
</dbReference>
<sequence>MQDKIVLITGGAGGIGQATAKLFLDQGAKVVLVDINESSLEKAKQSLTTNPENIAIIQADVTNEADVKNYVQETVNHFGRIDVFFNNAGINGPVAEITDLEKEAFEQIMAINVTGVFLGLKHVLTQMKKQGHGRIINTASNAAYIGSAGMVGYIASKHAVAGITKTAALEAAPAGIRVNAVAPAAIDTQMLADIQNNLTPGEPEKSGEAIKQGIPVGRFGAPEEVAQIVRFLASDEASFVHGALYNVDGGMQAD</sequence>
<dbReference type="InterPro" id="IPR057326">
    <property type="entry name" value="KR_dom"/>
</dbReference>
<evidence type="ECO:0000256" key="1">
    <source>
        <dbReference type="ARBA" id="ARBA00006484"/>
    </source>
</evidence>
<dbReference type="SUPFAM" id="SSF51735">
    <property type="entry name" value="NAD(P)-binding Rossmann-fold domains"/>
    <property type="match status" value="1"/>
</dbReference>
<keyword evidence="3" id="KW-0520">NAD</keyword>
<comment type="caution">
    <text evidence="5">The sequence shown here is derived from an EMBL/GenBank/DDBJ whole genome shotgun (WGS) entry which is preliminary data.</text>
</comment>
<keyword evidence="6" id="KW-1185">Reference proteome</keyword>
<dbReference type="InterPro" id="IPR002347">
    <property type="entry name" value="SDR_fam"/>
</dbReference>
<accession>A0ABQ2NMP5</accession>
<reference evidence="6" key="1">
    <citation type="journal article" date="2019" name="Int. J. Syst. Evol. Microbiol.">
        <title>The Global Catalogue of Microorganisms (GCM) 10K type strain sequencing project: providing services to taxonomists for standard genome sequencing and annotation.</title>
        <authorList>
            <consortium name="The Broad Institute Genomics Platform"/>
            <consortium name="The Broad Institute Genome Sequencing Center for Infectious Disease"/>
            <person name="Wu L."/>
            <person name="Ma J."/>
        </authorList>
    </citation>
    <scope>NUCLEOTIDE SEQUENCE [LARGE SCALE GENOMIC DNA]</scope>
    <source>
        <strain evidence="6">CGMCC 1.7693</strain>
    </source>
</reference>
<name>A0ABQ2NMP5_9BACI</name>
<proteinExistence type="inferred from homology"/>
<dbReference type="Pfam" id="PF13561">
    <property type="entry name" value="adh_short_C2"/>
    <property type="match status" value="1"/>
</dbReference>
<dbReference type="PANTHER" id="PTHR24321:SF8">
    <property type="entry name" value="ESTRADIOL 17-BETA-DEHYDROGENASE 8-RELATED"/>
    <property type="match status" value="1"/>
</dbReference>
<keyword evidence="2" id="KW-0560">Oxidoreductase</keyword>
<dbReference type="PANTHER" id="PTHR24321">
    <property type="entry name" value="DEHYDROGENASES, SHORT CHAIN"/>
    <property type="match status" value="1"/>
</dbReference>
<gene>
    <name evidence="5" type="ORF">GCM10011346_02380</name>
</gene>
<dbReference type="PRINTS" id="PR00080">
    <property type="entry name" value="SDRFAMILY"/>
</dbReference>
<dbReference type="Gene3D" id="3.40.50.720">
    <property type="entry name" value="NAD(P)-binding Rossmann-like Domain"/>
    <property type="match status" value="1"/>
</dbReference>
<dbReference type="PRINTS" id="PR00081">
    <property type="entry name" value="GDHRDH"/>
</dbReference>
<evidence type="ECO:0000313" key="5">
    <source>
        <dbReference type="EMBL" id="GGP07230.1"/>
    </source>
</evidence>
<evidence type="ECO:0000259" key="4">
    <source>
        <dbReference type="SMART" id="SM00822"/>
    </source>
</evidence>
<dbReference type="NCBIfam" id="NF005559">
    <property type="entry name" value="PRK07231.1"/>
    <property type="match status" value="1"/>
</dbReference>
<dbReference type="EMBL" id="BMLW01000001">
    <property type="protein sequence ID" value="GGP07230.1"/>
    <property type="molecule type" value="Genomic_DNA"/>
</dbReference>
<evidence type="ECO:0000256" key="3">
    <source>
        <dbReference type="ARBA" id="ARBA00023027"/>
    </source>
</evidence>
<organism evidence="5 6">
    <name type="scientific">Oceanobacillus neutriphilus</name>
    <dbReference type="NCBI Taxonomy" id="531815"/>
    <lineage>
        <taxon>Bacteria</taxon>
        <taxon>Bacillati</taxon>
        <taxon>Bacillota</taxon>
        <taxon>Bacilli</taxon>
        <taxon>Bacillales</taxon>
        <taxon>Bacillaceae</taxon>
        <taxon>Oceanobacillus</taxon>
    </lineage>
</organism>